<dbReference type="InterPro" id="IPR036770">
    <property type="entry name" value="Ankyrin_rpt-contain_sf"/>
</dbReference>
<feature type="domain" description="Fibronectin type-III" evidence="2">
    <location>
        <begin position="498"/>
        <end position="593"/>
    </location>
</feature>
<feature type="compositionally biased region" description="Polar residues" evidence="1">
    <location>
        <begin position="389"/>
        <end position="400"/>
    </location>
</feature>
<feature type="region of interest" description="Disordered" evidence="1">
    <location>
        <begin position="31"/>
        <end position="54"/>
    </location>
</feature>
<feature type="compositionally biased region" description="Low complexity" evidence="1">
    <location>
        <begin position="214"/>
        <end position="238"/>
    </location>
</feature>
<accession>A0A814VCP4</accession>
<sequence length="1218" mass="140404">MSSTENWLKLFRWWQEHLKCHSLSTPTIDDQRGLLQRHPSSTSTSSIKTSQKFKMKKRASFGEVDEHQVGYNDFRHVRDSIRGKNPLTTRITPTNAAHKRRNFRRSTTYDLPSDDNDSNENTFVPSKLSSMSKIRNRYSRRLSLVKFELSPTNSCTMKDEHKSIIPSCSPNLIQKLLFKQFSTKTRPCTIGISCDDSTTTTVLNDTPPNRRRTSTASSKHSCLSLSPSPNSKSNSSHSGETSLLPVFDKTLSKSQQTDLNAYLSKRRNTTGSISINKLVDLKNVSNVHSLKITSAHNSSNKIAAENIFQTVEDSDFLGTKHLIHANENLVNSYNEHDWCPLDVAIMLNNVSMIRLLLHYGAEESLKIQPEEVRYQSVCQQLASHTELTTNGSIKKSSSNRLAPDDATGRRLSPSSEKQNRHRRPSKSQQQQLNQQRSLMLSQMKDNYEQAVIFASMSTMNGKQKFRSTVLVVKNALRFLITYEGKIFDLTYQKRVPDAPTNVRLIVTGSDNITVTFDEPLRSNGIMVVKYKIEWSFDENFTDVTFDIIKNCFLREYVIRNLPVGQRCYVRVSAGNLKGFGQTVLANPPYCVPSNWREFSKTSRINICDLRFEEILNKILNDREGNESNETSNLRNRRRSYGTLRKNIRQLFQIYPRLARSMKRGLYLVSVMFNGDRILVTNEDVLPMVEVDEHYGHNLLADFQWFMKLTFVWDDLKSLRPDLQRCSSVTSFYLRIKLVQAAIELQTLEEINNLGRLHHTYIRDNDGNVAFVLINDLSSDTRASICPSNLKWISTTKFFETMKNTSNNSCLQQISDKLPEMIEFYHASMRRLDSGLYVAYLKMQNSVDSLRVMVNKHMPGSLPCTKIRSNANVSREEWEWLHNNQENSVDDDSLDNSLESFKTQFRNATKELFVVLNLPESHFSNSRIYNSQVVEIRDDLSLIILMSTADEVNILSNPSNHSLTSFIYLPVYIFEILQHLSNNYRFICQYSRVSICLDFELICAQQNQREAFSINELDETRYRLNHLLACQQDLDDIWRLSRWLVHVINCAKDKTYFGISLKSFRSKTVSAYDNETCFIEKSDSGFIDIEDHSIELTFYISLLTSNAFIPITIRLNKMMKLNEILQMILKQQQENLQDSHSSLNFIWVHSNGREYMIEDHLTAYDIQKRLVHFGGQIYLCSKDLPVLQTTQSVDKTSWLFPPTNDRHTNEKGSNLSLNI</sequence>
<organism evidence="3 4">
    <name type="scientific">Adineta ricciae</name>
    <name type="common">Rotifer</name>
    <dbReference type="NCBI Taxonomy" id="249248"/>
    <lineage>
        <taxon>Eukaryota</taxon>
        <taxon>Metazoa</taxon>
        <taxon>Spiralia</taxon>
        <taxon>Gnathifera</taxon>
        <taxon>Rotifera</taxon>
        <taxon>Eurotatoria</taxon>
        <taxon>Bdelloidea</taxon>
        <taxon>Adinetida</taxon>
        <taxon>Adinetidae</taxon>
        <taxon>Adineta</taxon>
    </lineage>
</organism>
<dbReference type="Gene3D" id="2.60.40.10">
    <property type="entry name" value="Immunoglobulins"/>
    <property type="match status" value="1"/>
</dbReference>
<proteinExistence type="predicted"/>
<dbReference type="PANTHER" id="PTHR21437">
    <property type="entry name" value="WIDE AWAKE"/>
    <property type="match status" value="1"/>
</dbReference>
<dbReference type="AlphaFoldDB" id="A0A814VCP4"/>
<dbReference type="EMBL" id="CAJNOR010001684">
    <property type="protein sequence ID" value="CAF1183616.1"/>
    <property type="molecule type" value="Genomic_DNA"/>
</dbReference>
<keyword evidence="4" id="KW-1185">Reference proteome</keyword>
<dbReference type="InterPro" id="IPR036116">
    <property type="entry name" value="FN3_sf"/>
</dbReference>
<dbReference type="Gene3D" id="1.25.40.20">
    <property type="entry name" value="Ankyrin repeat-containing domain"/>
    <property type="match status" value="1"/>
</dbReference>
<dbReference type="GO" id="GO:0005819">
    <property type="term" value="C:spindle"/>
    <property type="evidence" value="ECO:0007669"/>
    <property type="project" value="TreeGrafter"/>
</dbReference>
<dbReference type="InterPro" id="IPR039269">
    <property type="entry name" value="ANKFN1"/>
</dbReference>
<evidence type="ECO:0000313" key="3">
    <source>
        <dbReference type="EMBL" id="CAF1183616.1"/>
    </source>
</evidence>
<evidence type="ECO:0000256" key="1">
    <source>
        <dbReference type="SAM" id="MobiDB-lite"/>
    </source>
</evidence>
<dbReference type="PANTHER" id="PTHR21437:SF1">
    <property type="entry name" value="WIDE AWAKE"/>
    <property type="match status" value="1"/>
</dbReference>
<feature type="region of interest" description="Disordered" evidence="1">
    <location>
        <begin position="389"/>
        <end position="435"/>
    </location>
</feature>
<dbReference type="InterPro" id="IPR003961">
    <property type="entry name" value="FN3_dom"/>
</dbReference>
<dbReference type="InterPro" id="IPR013783">
    <property type="entry name" value="Ig-like_fold"/>
</dbReference>
<dbReference type="GO" id="GO:0061172">
    <property type="term" value="P:regulation of establishment of bipolar cell polarity"/>
    <property type="evidence" value="ECO:0007669"/>
    <property type="project" value="TreeGrafter"/>
</dbReference>
<gene>
    <name evidence="3" type="ORF">XAT740_LOCUS22718</name>
</gene>
<dbReference type="Proteomes" id="UP000663828">
    <property type="component" value="Unassembled WGS sequence"/>
</dbReference>
<protein>
    <recommendedName>
        <fullName evidence="2">Fibronectin type-III domain-containing protein</fullName>
    </recommendedName>
</protein>
<dbReference type="CDD" id="cd00063">
    <property type="entry name" value="FN3"/>
    <property type="match status" value="1"/>
</dbReference>
<name>A0A814VCP4_ADIRI</name>
<evidence type="ECO:0000313" key="4">
    <source>
        <dbReference type="Proteomes" id="UP000663828"/>
    </source>
</evidence>
<comment type="caution">
    <text evidence="3">The sequence shown here is derived from an EMBL/GenBank/DDBJ whole genome shotgun (WGS) entry which is preliminary data.</text>
</comment>
<feature type="region of interest" description="Disordered" evidence="1">
    <location>
        <begin position="97"/>
        <end position="122"/>
    </location>
</feature>
<dbReference type="SMART" id="SM00060">
    <property type="entry name" value="FN3"/>
    <property type="match status" value="1"/>
</dbReference>
<feature type="region of interest" description="Disordered" evidence="1">
    <location>
        <begin position="199"/>
        <end position="240"/>
    </location>
</feature>
<reference evidence="3" key="1">
    <citation type="submission" date="2021-02" db="EMBL/GenBank/DDBJ databases">
        <authorList>
            <person name="Nowell W R."/>
        </authorList>
    </citation>
    <scope>NUCLEOTIDE SEQUENCE</scope>
</reference>
<dbReference type="GO" id="GO:0000132">
    <property type="term" value="P:establishment of mitotic spindle orientation"/>
    <property type="evidence" value="ECO:0007669"/>
    <property type="project" value="TreeGrafter"/>
</dbReference>
<evidence type="ECO:0000259" key="2">
    <source>
        <dbReference type="PROSITE" id="PS50853"/>
    </source>
</evidence>
<feature type="compositionally biased region" description="Low complexity" evidence="1">
    <location>
        <begin position="40"/>
        <end position="50"/>
    </location>
</feature>
<dbReference type="PROSITE" id="PS50853">
    <property type="entry name" value="FN3"/>
    <property type="match status" value="1"/>
</dbReference>
<dbReference type="SUPFAM" id="SSF49265">
    <property type="entry name" value="Fibronectin type III"/>
    <property type="match status" value="1"/>
</dbReference>